<name>A0A9D4M719_DREPO</name>
<organism evidence="1 2">
    <name type="scientific">Dreissena polymorpha</name>
    <name type="common">Zebra mussel</name>
    <name type="synonym">Mytilus polymorpha</name>
    <dbReference type="NCBI Taxonomy" id="45954"/>
    <lineage>
        <taxon>Eukaryota</taxon>
        <taxon>Metazoa</taxon>
        <taxon>Spiralia</taxon>
        <taxon>Lophotrochozoa</taxon>
        <taxon>Mollusca</taxon>
        <taxon>Bivalvia</taxon>
        <taxon>Autobranchia</taxon>
        <taxon>Heteroconchia</taxon>
        <taxon>Euheterodonta</taxon>
        <taxon>Imparidentia</taxon>
        <taxon>Neoheterodontei</taxon>
        <taxon>Myida</taxon>
        <taxon>Dreissenoidea</taxon>
        <taxon>Dreissenidae</taxon>
        <taxon>Dreissena</taxon>
    </lineage>
</organism>
<reference evidence="1" key="2">
    <citation type="submission" date="2020-11" db="EMBL/GenBank/DDBJ databases">
        <authorList>
            <person name="McCartney M.A."/>
            <person name="Auch B."/>
            <person name="Kono T."/>
            <person name="Mallez S."/>
            <person name="Becker A."/>
            <person name="Gohl D.M."/>
            <person name="Silverstein K.A.T."/>
            <person name="Koren S."/>
            <person name="Bechman K.B."/>
            <person name="Herman A."/>
            <person name="Abrahante J.E."/>
            <person name="Garbe J."/>
        </authorList>
    </citation>
    <scope>NUCLEOTIDE SEQUENCE</scope>
    <source>
        <strain evidence="1">Duluth1</strain>
        <tissue evidence="1">Whole animal</tissue>
    </source>
</reference>
<dbReference type="GO" id="GO:0003676">
    <property type="term" value="F:nucleic acid binding"/>
    <property type="evidence" value="ECO:0007669"/>
    <property type="project" value="InterPro"/>
</dbReference>
<dbReference type="EMBL" id="JAIWYP010000002">
    <property type="protein sequence ID" value="KAH3872092.1"/>
    <property type="molecule type" value="Genomic_DNA"/>
</dbReference>
<comment type="caution">
    <text evidence="1">The sequence shown here is derived from an EMBL/GenBank/DDBJ whole genome shotgun (WGS) entry which is preliminary data.</text>
</comment>
<protein>
    <recommendedName>
        <fullName evidence="3">Transposase</fullName>
    </recommendedName>
</protein>
<evidence type="ECO:0008006" key="3">
    <source>
        <dbReference type="Google" id="ProtNLM"/>
    </source>
</evidence>
<evidence type="ECO:0000313" key="1">
    <source>
        <dbReference type="EMBL" id="KAH3872092.1"/>
    </source>
</evidence>
<dbReference type="AlphaFoldDB" id="A0A9D4M719"/>
<evidence type="ECO:0000313" key="2">
    <source>
        <dbReference type="Proteomes" id="UP000828390"/>
    </source>
</evidence>
<sequence length="94" mass="10411">MIWGCITYEGVGTVTVLNGNINAEKYISILEDVGTVTVLNGNINAEKYISILEDNLLPVVALHFPDGRYIFQDDNAPIHRARVVSQYSMLGDIK</sequence>
<proteinExistence type="predicted"/>
<gene>
    <name evidence="1" type="ORF">DPMN_035305</name>
</gene>
<dbReference type="Proteomes" id="UP000828390">
    <property type="component" value="Unassembled WGS sequence"/>
</dbReference>
<accession>A0A9D4M719</accession>
<keyword evidence="2" id="KW-1185">Reference proteome</keyword>
<dbReference type="Gene3D" id="3.30.420.10">
    <property type="entry name" value="Ribonuclease H-like superfamily/Ribonuclease H"/>
    <property type="match status" value="2"/>
</dbReference>
<reference evidence="1" key="1">
    <citation type="journal article" date="2019" name="bioRxiv">
        <title>The Genome of the Zebra Mussel, Dreissena polymorpha: A Resource for Invasive Species Research.</title>
        <authorList>
            <person name="McCartney M.A."/>
            <person name="Auch B."/>
            <person name="Kono T."/>
            <person name="Mallez S."/>
            <person name="Zhang Y."/>
            <person name="Obille A."/>
            <person name="Becker A."/>
            <person name="Abrahante J.E."/>
            <person name="Garbe J."/>
            <person name="Badalamenti J.P."/>
            <person name="Herman A."/>
            <person name="Mangelson H."/>
            <person name="Liachko I."/>
            <person name="Sullivan S."/>
            <person name="Sone E.D."/>
            <person name="Koren S."/>
            <person name="Silverstein K.A.T."/>
            <person name="Beckman K.B."/>
            <person name="Gohl D.M."/>
        </authorList>
    </citation>
    <scope>NUCLEOTIDE SEQUENCE</scope>
    <source>
        <strain evidence="1">Duluth1</strain>
        <tissue evidence="1">Whole animal</tissue>
    </source>
</reference>
<dbReference type="InterPro" id="IPR036397">
    <property type="entry name" value="RNaseH_sf"/>
</dbReference>